<evidence type="ECO:0000313" key="4">
    <source>
        <dbReference type="Proteomes" id="UP000483286"/>
    </source>
</evidence>
<dbReference type="EMBL" id="WQLB01000012">
    <property type="protein sequence ID" value="MVN87182.1"/>
    <property type="molecule type" value="Genomic_DNA"/>
</dbReference>
<dbReference type="Pfam" id="PF01522">
    <property type="entry name" value="Polysacc_deac_1"/>
    <property type="match status" value="1"/>
</dbReference>
<accession>A0A7C9M210</accession>
<dbReference type="InterPro" id="IPR011330">
    <property type="entry name" value="Glyco_hydro/deAcase_b/a-brl"/>
</dbReference>
<name>A0A7C9M210_9DEIO</name>
<dbReference type="GO" id="GO:0016810">
    <property type="term" value="F:hydrolase activity, acting on carbon-nitrogen (but not peptide) bonds"/>
    <property type="evidence" value="ECO:0007669"/>
    <property type="project" value="InterPro"/>
</dbReference>
<evidence type="ECO:0000313" key="3">
    <source>
        <dbReference type="EMBL" id="MVN87182.1"/>
    </source>
</evidence>
<dbReference type="AlphaFoldDB" id="A0A7C9M210"/>
<dbReference type="RefSeq" id="WP_157459239.1">
    <property type="nucleotide sequence ID" value="NZ_WQLB01000012.1"/>
</dbReference>
<protein>
    <recommendedName>
        <fullName evidence="5">NodB homology domain-containing protein</fullName>
    </recommendedName>
</protein>
<dbReference type="SUPFAM" id="SSF88713">
    <property type="entry name" value="Glycoside hydrolase/deacetylase"/>
    <property type="match status" value="1"/>
</dbReference>
<dbReference type="InterPro" id="IPR002509">
    <property type="entry name" value="NODB_dom"/>
</dbReference>
<dbReference type="Proteomes" id="UP000483286">
    <property type="component" value="Unassembled WGS sequence"/>
</dbReference>
<sequence>MGRVARKLGRWALGLGALLWGAGRLWRWTGVGTLRRARSAQPGLGLVFEGGPDPQTTPALLAALKAAGAQATFCFEAGAIARAPALAQQAAAEGHDLRPFVTGGPLTPPWTLARRLRQAQAELAALTSQPPGSFRAAAGVPALWVALMAGQTGLRPLAGQGNLAQGRRPGALLHLSGTDLQVARALPAHLTDLQARGYEVRALSGLRYLRPDTLRDIPATALQLVDVIYDRLGRIRRIGGHASSLFRVGTAPYPLADITLPAPDQPAGLTLRRGQHVAEFHLDSARLVELAERPVAGRRVVTHSIHDLAAALRDDPDWQTLDAVFSISIFADVLGIYGFTVVDLPPAHRRRLTWWSRTLRRAYGVSDPEKAHTPRLAVIARTELLRRYGTRRGQ</sequence>
<keyword evidence="4" id="KW-1185">Reference proteome</keyword>
<evidence type="ECO:0000259" key="1">
    <source>
        <dbReference type="Pfam" id="PF01522"/>
    </source>
</evidence>
<dbReference type="GO" id="GO:0005975">
    <property type="term" value="P:carbohydrate metabolic process"/>
    <property type="evidence" value="ECO:0007669"/>
    <property type="project" value="InterPro"/>
</dbReference>
<proteinExistence type="predicted"/>
<dbReference type="Pfam" id="PF22790">
    <property type="entry name" value="YkoP"/>
    <property type="match status" value="1"/>
</dbReference>
<comment type="caution">
    <text evidence="3">The sequence shown here is derived from an EMBL/GenBank/DDBJ whole genome shotgun (WGS) entry which is preliminary data.</text>
</comment>
<feature type="domain" description="YkoP-like" evidence="2">
    <location>
        <begin position="221"/>
        <end position="388"/>
    </location>
</feature>
<evidence type="ECO:0000259" key="2">
    <source>
        <dbReference type="Pfam" id="PF22790"/>
    </source>
</evidence>
<reference evidence="3 4" key="1">
    <citation type="submission" date="2019-12" db="EMBL/GenBank/DDBJ databases">
        <title>Deinococcus sp. HMF7620 Genome sequencing and assembly.</title>
        <authorList>
            <person name="Kang H."/>
            <person name="Kim H."/>
            <person name="Joh K."/>
        </authorList>
    </citation>
    <scope>NUCLEOTIDE SEQUENCE [LARGE SCALE GENOMIC DNA]</scope>
    <source>
        <strain evidence="3 4">HMF7620</strain>
    </source>
</reference>
<dbReference type="Gene3D" id="3.20.20.370">
    <property type="entry name" value="Glycoside hydrolase/deacetylase"/>
    <property type="match status" value="1"/>
</dbReference>
<gene>
    <name evidence="3" type="ORF">GO986_10415</name>
</gene>
<evidence type="ECO:0008006" key="5">
    <source>
        <dbReference type="Google" id="ProtNLM"/>
    </source>
</evidence>
<dbReference type="InterPro" id="IPR054467">
    <property type="entry name" value="YkoP-like_dom"/>
</dbReference>
<feature type="domain" description="NodB homology" evidence="1">
    <location>
        <begin position="43"/>
        <end position="140"/>
    </location>
</feature>
<organism evidence="3 4">
    <name type="scientific">Deinococcus arboris</name>
    <dbReference type="NCBI Taxonomy" id="2682977"/>
    <lineage>
        <taxon>Bacteria</taxon>
        <taxon>Thermotogati</taxon>
        <taxon>Deinococcota</taxon>
        <taxon>Deinococci</taxon>
        <taxon>Deinococcales</taxon>
        <taxon>Deinococcaceae</taxon>
        <taxon>Deinococcus</taxon>
    </lineage>
</organism>